<dbReference type="EMBL" id="JAUSUD010000003">
    <property type="protein sequence ID" value="MDQ0229626.1"/>
    <property type="molecule type" value="Genomic_DNA"/>
</dbReference>
<keyword evidence="6" id="KW-0572">Peptidoglycan-anchor</keyword>
<feature type="region of interest" description="Disordered" evidence="7">
    <location>
        <begin position="240"/>
        <end position="273"/>
    </location>
</feature>
<protein>
    <recommendedName>
        <fullName evidence="14">DUF4430 domain-containing protein</fullName>
    </recommendedName>
</protein>
<dbReference type="Gene3D" id="2.170.130.30">
    <property type="match status" value="2"/>
</dbReference>
<keyword evidence="8" id="KW-0812">Transmembrane</keyword>
<evidence type="ECO:0000313" key="13">
    <source>
        <dbReference type="Proteomes" id="UP001234495"/>
    </source>
</evidence>
<keyword evidence="2" id="KW-0134">Cell wall</keyword>
<feature type="compositionally biased region" description="Low complexity" evidence="7">
    <location>
        <begin position="616"/>
        <end position="629"/>
    </location>
</feature>
<feature type="domain" description="Gram-positive cocci surface proteins LPxTG" evidence="10">
    <location>
        <begin position="643"/>
        <end position="682"/>
    </location>
</feature>
<dbReference type="PANTHER" id="PTHR10559">
    <property type="entry name" value="TRANSCOBALAMIN-1/GASTRIC INTRINSIC FACTOR"/>
    <property type="match status" value="1"/>
</dbReference>
<feature type="domain" description="Transcobalamin-like C-terminal" evidence="11">
    <location>
        <begin position="168"/>
        <end position="241"/>
    </location>
</feature>
<dbReference type="InterPro" id="IPR001330">
    <property type="entry name" value="Prenyltrans"/>
</dbReference>
<feature type="domain" description="Prenyltransferase alpha-alpha toroid" evidence="9">
    <location>
        <begin position="391"/>
        <end position="542"/>
    </location>
</feature>
<evidence type="ECO:0008006" key="14">
    <source>
        <dbReference type="Google" id="ProtNLM"/>
    </source>
</evidence>
<sequence length="682" mass="74168">MKQQNMIQRMITVMMIVLLAIFQVITISPQEVTAKELTNGATITALDNNGEVLISTTAAEIEAGDTAFDILQDVTEAKGIEFSYNIHEQWGAEITSIAGTEPDNGNYWWYTVNGEDAPVGISSYEVENGDSLLFKVVSYPAETVQTRVTANDDTGEIIFDETVNVLTGSSAYDALKKAGKNADRPVTANIDDTYFASPKTVGPVELGEYDYWSFSINGESSSVGVSSYSVKNNDHINLTLTSWKTPSPIDEQTDPKQDEETELEDDDKPASPELNVNEAISDASQYMLKNGVSDGLGAVAIKASGQQVPASFLEELRQDIVTNNGEYRKITDYEKIVLGLAAVDEDATNFEGYNFIEKIYNNERLTFQGNNGVIFGLLAYDSRDYEIPEDATWTREKLINYLLDQQNESGGWPLFTGSVESVDITGMALTALAPYKEQQAVANAIDKAVKWISEVQDPTGGFTNEFNGGDSSESTAQVIIGLSSVGVDSTGAAFTKQSEGGTVNLLQHLLKFKQADGGFAHLLDDESSNGMASLQALAALTSYQYFNEGRGSIYRLVSTSEEPGQPEQPGQPEEPKPEDPKPENPSSTNPVQPKHEEPTKVTPVDGNHDTNVNEQPTNTSKNKPTTKLTDSPTLTVDKVVASDNGHVLPKTATSLYNWLLIGGLIAILGFAVQLYSRRNVKN</sequence>
<evidence type="ECO:0000259" key="10">
    <source>
        <dbReference type="Pfam" id="PF00746"/>
    </source>
</evidence>
<dbReference type="PANTHER" id="PTHR10559:SF18">
    <property type="entry name" value="TRANSCOBALAMIN II"/>
    <property type="match status" value="1"/>
</dbReference>
<dbReference type="CDD" id="cd00688">
    <property type="entry name" value="ISOPREN_C2_like"/>
    <property type="match status" value="1"/>
</dbReference>
<dbReference type="InterPro" id="IPR008930">
    <property type="entry name" value="Terpenoid_cyclase/PrenylTrfase"/>
</dbReference>
<comment type="subcellular location">
    <subcellularLocation>
        <location evidence="1">Secreted</location>
        <location evidence="1">Cell wall</location>
        <topology evidence="1">Peptidoglycan-anchor</topology>
    </subcellularLocation>
</comment>
<evidence type="ECO:0000256" key="5">
    <source>
        <dbReference type="ARBA" id="ARBA00022737"/>
    </source>
</evidence>
<feature type="region of interest" description="Disordered" evidence="7">
    <location>
        <begin position="559"/>
        <end position="630"/>
    </location>
</feature>
<dbReference type="Pfam" id="PF14478">
    <property type="entry name" value="DUF4430"/>
    <property type="match status" value="2"/>
</dbReference>
<evidence type="ECO:0000256" key="1">
    <source>
        <dbReference type="ARBA" id="ARBA00004168"/>
    </source>
</evidence>
<dbReference type="Pfam" id="PF00746">
    <property type="entry name" value="Gram_pos_anchor"/>
    <property type="match status" value="1"/>
</dbReference>
<evidence type="ECO:0000256" key="2">
    <source>
        <dbReference type="ARBA" id="ARBA00022512"/>
    </source>
</evidence>
<evidence type="ECO:0000256" key="6">
    <source>
        <dbReference type="ARBA" id="ARBA00023088"/>
    </source>
</evidence>
<evidence type="ECO:0000313" key="12">
    <source>
        <dbReference type="EMBL" id="MDQ0229626.1"/>
    </source>
</evidence>
<keyword evidence="5" id="KW-0677">Repeat</keyword>
<evidence type="ECO:0000256" key="4">
    <source>
        <dbReference type="ARBA" id="ARBA00022729"/>
    </source>
</evidence>
<feature type="compositionally biased region" description="Basic and acidic residues" evidence="7">
    <location>
        <begin position="573"/>
        <end position="582"/>
    </location>
</feature>
<evidence type="ECO:0000256" key="8">
    <source>
        <dbReference type="SAM" id="Phobius"/>
    </source>
</evidence>
<comment type="caution">
    <text evidence="12">The sequence shown here is derived from an EMBL/GenBank/DDBJ whole genome shotgun (WGS) entry which is preliminary data.</text>
</comment>
<dbReference type="InterPro" id="IPR019931">
    <property type="entry name" value="LPXTG_anchor"/>
</dbReference>
<evidence type="ECO:0000259" key="11">
    <source>
        <dbReference type="Pfam" id="PF14478"/>
    </source>
</evidence>
<gene>
    <name evidence="12" type="ORF">J2S19_000878</name>
</gene>
<feature type="transmembrane region" description="Helical" evidence="8">
    <location>
        <begin position="655"/>
        <end position="675"/>
    </location>
</feature>
<evidence type="ECO:0000259" key="9">
    <source>
        <dbReference type="Pfam" id="PF00432"/>
    </source>
</evidence>
<dbReference type="SUPFAM" id="SSF48239">
    <property type="entry name" value="Terpenoid cyclases/Protein prenyltransferases"/>
    <property type="match status" value="1"/>
</dbReference>
<feature type="domain" description="Transcobalamin-like C-terminal" evidence="11">
    <location>
        <begin position="64"/>
        <end position="136"/>
    </location>
</feature>
<proteinExistence type="predicted"/>
<accession>A0ABT9ZCT4</accession>
<evidence type="ECO:0000256" key="3">
    <source>
        <dbReference type="ARBA" id="ARBA00022525"/>
    </source>
</evidence>
<keyword evidence="4" id="KW-0732">Signal</keyword>
<keyword evidence="8" id="KW-1133">Transmembrane helix</keyword>
<name>A0ABT9ZCT4_9BACI</name>
<keyword evidence="13" id="KW-1185">Reference proteome</keyword>
<dbReference type="InterPro" id="IPR027954">
    <property type="entry name" value="Transcobalamin-like_C"/>
</dbReference>
<feature type="compositionally biased region" description="Low complexity" evidence="7">
    <location>
        <begin position="561"/>
        <end position="571"/>
    </location>
</feature>
<dbReference type="Pfam" id="PF00432">
    <property type="entry name" value="Prenyltrans"/>
    <property type="match status" value="1"/>
</dbReference>
<evidence type="ECO:0000256" key="7">
    <source>
        <dbReference type="SAM" id="MobiDB-lite"/>
    </source>
</evidence>
<dbReference type="RefSeq" id="WP_307337693.1">
    <property type="nucleotide sequence ID" value="NZ_JAUSUD010000003.1"/>
</dbReference>
<dbReference type="Proteomes" id="UP001234495">
    <property type="component" value="Unassembled WGS sequence"/>
</dbReference>
<dbReference type="Gene3D" id="1.50.10.20">
    <property type="match status" value="1"/>
</dbReference>
<organism evidence="12 13">
    <name type="scientific">Metabacillus malikii</name>
    <dbReference type="NCBI Taxonomy" id="1504265"/>
    <lineage>
        <taxon>Bacteria</taxon>
        <taxon>Bacillati</taxon>
        <taxon>Bacillota</taxon>
        <taxon>Bacilli</taxon>
        <taxon>Bacillales</taxon>
        <taxon>Bacillaceae</taxon>
        <taxon>Metabacillus</taxon>
    </lineage>
</organism>
<keyword evidence="3" id="KW-0964">Secreted</keyword>
<dbReference type="InterPro" id="IPR051588">
    <property type="entry name" value="Cobalamin_Transport"/>
</dbReference>
<keyword evidence="8" id="KW-0472">Membrane</keyword>
<reference evidence="12 13" key="1">
    <citation type="submission" date="2023-07" db="EMBL/GenBank/DDBJ databases">
        <title>Genomic Encyclopedia of Type Strains, Phase IV (KMG-IV): sequencing the most valuable type-strain genomes for metagenomic binning, comparative biology and taxonomic classification.</title>
        <authorList>
            <person name="Goeker M."/>
        </authorList>
    </citation>
    <scope>NUCLEOTIDE SEQUENCE [LARGE SCALE GENOMIC DNA]</scope>
    <source>
        <strain evidence="12 13">DSM 29005</strain>
    </source>
</reference>